<dbReference type="Gene3D" id="1.10.357.10">
    <property type="entry name" value="Tetracycline Repressor, domain 2"/>
    <property type="match status" value="1"/>
</dbReference>
<accession>A0AB39U6M7</accession>
<evidence type="ECO:0000256" key="2">
    <source>
        <dbReference type="ARBA" id="ARBA00023125"/>
    </source>
</evidence>
<organism evidence="6">
    <name type="scientific">Bifidobacterium aquikefiricola</name>
    <dbReference type="NCBI Taxonomy" id="3059038"/>
    <lineage>
        <taxon>Bacteria</taxon>
        <taxon>Bacillati</taxon>
        <taxon>Actinomycetota</taxon>
        <taxon>Actinomycetes</taxon>
        <taxon>Bifidobacteriales</taxon>
        <taxon>Bifidobacteriaceae</taxon>
        <taxon>Bifidobacterium</taxon>
    </lineage>
</organism>
<dbReference type="InterPro" id="IPR050109">
    <property type="entry name" value="HTH-type_TetR-like_transc_reg"/>
</dbReference>
<evidence type="ECO:0000256" key="1">
    <source>
        <dbReference type="ARBA" id="ARBA00023015"/>
    </source>
</evidence>
<protein>
    <submittedName>
        <fullName evidence="6">TetR/AcrR family transcriptional regulator</fullName>
    </submittedName>
</protein>
<dbReference type="AlphaFoldDB" id="A0AB39U6M7"/>
<keyword evidence="3" id="KW-0804">Transcription</keyword>
<gene>
    <name evidence="6" type="ORF">QN215_09720</name>
</gene>
<dbReference type="SUPFAM" id="SSF46689">
    <property type="entry name" value="Homeodomain-like"/>
    <property type="match status" value="1"/>
</dbReference>
<evidence type="ECO:0000256" key="3">
    <source>
        <dbReference type="ARBA" id="ARBA00023163"/>
    </source>
</evidence>
<proteinExistence type="predicted"/>
<feature type="domain" description="HTH tetR-type" evidence="5">
    <location>
        <begin position="17"/>
        <end position="77"/>
    </location>
</feature>
<dbReference type="InterPro" id="IPR011075">
    <property type="entry name" value="TetR_C"/>
</dbReference>
<dbReference type="PROSITE" id="PS50977">
    <property type="entry name" value="HTH_TETR_2"/>
    <property type="match status" value="1"/>
</dbReference>
<feature type="DNA-binding region" description="H-T-H motif" evidence="4">
    <location>
        <begin position="40"/>
        <end position="59"/>
    </location>
</feature>
<dbReference type="PANTHER" id="PTHR30055:SF148">
    <property type="entry name" value="TETR-FAMILY TRANSCRIPTIONAL REGULATOR"/>
    <property type="match status" value="1"/>
</dbReference>
<dbReference type="InterPro" id="IPR009057">
    <property type="entry name" value="Homeodomain-like_sf"/>
</dbReference>
<dbReference type="SUPFAM" id="SSF48498">
    <property type="entry name" value="Tetracyclin repressor-like, C-terminal domain"/>
    <property type="match status" value="1"/>
</dbReference>
<keyword evidence="2 4" id="KW-0238">DNA-binding</keyword>
<evidence type="ECO:0000259" key="5">
    <source>
        <dbReference type="PROSITE" id="PS50977"/>
    </source>
</evidence>
<dbReference type="EMBL" id="CP129674">
    <property type="protein sequence ID" value="XDS44516.1"/>
    <property type="molecule type" value="Genomic_DNA"/>
</dbReference>
<evidence type="ECO:0000256" key="4">
    <source>
        <dbReference type="PROSITE-ProRule" id="PRU00335"/>
    </source>
</evidence>
<keyword evidence="1" id="KW-0805">Transcription regulation</keyword>
<dbReference type="GO" id="GO:0003700">
    <property type="term" value="F:DNA-binding transcription factor activity"/>
    <property type="evidence" value="ECO:0007669"/>
    <property type="project" value="TreeGrafter"/>
</dbReference>
<dbReference type="RefSeq" id="WP_369344092.1">
    <property type="nucleotide sequence ID" value="NZ_CP129674.1"/>
</dbReference>
<dbReference type="InterPro" id="IPR001647">
    <property type="entry name" value="HTH_TetR"/>
</dbReference>
<dbReference type="Pfam" id="PF16859">
    <property type="entry name" value="TetR_C_11"/>
    <property type="match status" value="1"/>
</dbReference>
<name>A0AB39U6M7_9BIFI</name>
<dbReference type="KEGG" id="baqk:QN215_09720"/>
<dbReference type="Gene3D" id="1.10.10.60">
    <property type="entry name" value="Homeodomain-like"/>
    <property type="match status" value="1"/>
</dbReference>
<sequence length="201" mass="22610">MTPKNNHGEGEHRRRGTALEHSLLDAAWQVLLDVGYDNLTFDAVAQAASTSRAVLYRRWPAKPDLARAAVIHALKGTRLPCPNTGNLRDDLIGALTQINEKRIRIGIELESRLLNYFGETAFSNTASRDAHNQQSSHINTILNRAVERGDINPQLLTPRVRELPIQLFRDEVLRTRRPVPHEAIESMIDDIVLPVLTRPAH</sequence>
<dbReference type="InterPro" id="IPR036271">
    <property type="entry name" value="Tet_transcr_reg_TetR-rel_C_sf"/>
</dbReference>
<dbReference type="PANTHER" id="PTHR30055">
    <property type="entry name" value="HTH-TYPE TRANSCRIPTIONAL REGULATOR RUTR"/>
    <property type="match status" value="1"/>
</dbReference>
<reference evidence="6" key="1">
    <citation type="submission" date="2023-07" db="EMBL/GenBank/DDBJ databases">
        <title>Bifidobacterium aquikefiriaerophilum sp. nov. and Bifidobacterium eccum sp. nov., isolated from water kefir.</title>
        <authorList>
            <person name="Breselge S."/>
            <person name="Bellassi P."/>
            <person name="Barcenilla C."/>
            <person name="Alvarez-Ordonez A."/>
            <person name="Morelli L."/>
            <person name="Cotter P.D."/>
        </authorList>
    </citation>
    <scope>NUCLEOTIDE SEQUENCE</scope>
    <source>
        <strain evidence="6">WK041_4_12</strain>
    </source>
</reference>
<dbReference type="Pfam" id="PF00440">
    <property type="entry name" value="TetR_N"/>
    <property type="match status" value="1"/>
</dbReference>
<evidence type="ECO:0000313" key="6">
    <source>
        <dbReference type="EMBL" id="XDS44516.1"/>
    </source>
</evidence>
<dbReference type="GO" id="GO:0000976">
    <property type="term" value="F:transcription cis-regulatory region binding"/>
    <property type="evidence" value="ECO:0007669"/>
    <property type="project" value="TreeGrafter"/>
</dbReference>